<keyword evidence="2" id="KW-1185">Reference proteome</keyword>
<accession>A0A9Q3L530</accession>
<dbReference type="AlphaFoldDB" id="A0A9Q3L530"/>
<protein>
    <submittedName>
        <fullName evidence="1">Uncharacterized protein</fullName>
    </submittedName>
</protein>
<gene>
    <name evidence="1" type="ORF">O181_132559</name>
</gene>
<evidence type="ECO:0000313" key="2">
    <source>
        <dbReference type="Proteomes" id="UP000765509"/>
    </source>
</evidence>
<organism evidence="1 2">
    <name type="scientific">Austropuccinia psidii MF-1</name>
    <dbReference type="NCBI Taxonomy" id="1389203"/>
    <lineage>
        <taxon>Eukaryota</taxon>
        <taxon>Fungi</taxon>
        <taxon>Dikarya</taxon>
        <taxon>Basidiomycota</taxon>
        <taxon>Pucciniomycotina</taxon>
        <taxon>Pucciniomycetes</taxon>
        <taxon>Pucciniales</taxon>
        <taxon>Sphaerophragmiaceae</taxon>
        <taxon>Austropuccinia</taxon>
    </lineage>
</organism>
<dbReference type="EMBL" id="AVOT02150708">
    <property type="protein sequence ID" value="MBW0592844.1"/>
    <property type="molecule type" value="Genomic_DNA"/>
</dbReference>
<sequence length="85" mass="9849">LKESRIKVQNLENSTGHNEALFQEQLEKSDKERLEWKEDIQSSINSISLISDLQRWSTPTLDRNVLDLNNYLHHTVSSNAEVENA</sequence>
<comment type="caution">
    <text evidence="1">The sequence shown here is derived from an EMBL/GenBank/DDBJ whole genome shotgun (WGS) entry which is preliminary data.</text>
</comment>
<reference evidence="1" key="1">
    <citation type="submission" date="2021-03" db="EMBL/GenBank/DDBJ databases">
        <title>Draft genome sequence of rust myrtle Austropuccinia psidii MF-1, a brazilian biotype.</title>
        <authorList>
            <person name="Quecine M.C."/>
            <person name="Pachon D.M.R."/>
            <person name="Bonatelli M.L."/>
            <person name="Correr F.H."/>
            <person name="Franceschini L.M."/>
            <person name="Leite T.F."/>
            <person name="Margarido G.R.A."/>
            <person name="Almeida C.A."/>
            <person name="Ferrarezi J.A."/>
            <person name="Labate C.A."/>
        </authorList>
    </citation>
    <scope>NUCLEOTIDE SEQUENCE</scope>
    <source>
        <strain evidence="1">MF-1</strain>
    </source>
</reference>
<dbReference type="Proteomes" id="UP000765509">
    <property type="component" value="Unassembled WGS sequence"/>
</dbReference>
<proteinExistence type="predicted"/>
<name>A0A9Q3L530_9BASI</name>
<evidence type="ECO:0000313" key="1">
    <source>
        <dbReference type="EMBL" id="MBW0592844.1"/>
    </source>
</evidence>
<feature type="non-terminal residue" evidence="1">
    <location>
        <position position="1"/>
    </location>
</feature>